<feature type="transmembrane region" description="Helical" evidence="8">
    <location>
        <begin position="277"/>
        <end position="299"/>
    </location>
</feature>
<dbReference type="Gene3D" id="1.20.1070.10">
    <property type="entry name" value="Rhodopsin 7-helix transmembrane proteins"/>
    <property type="match status" value="1"/>
</dbReference>
<dbReference type="GO" id="GO:0004930">
    <property type="term" value="F:G protein-coupled receptor activity"/>
    <property type="evidence" value="ECO:0007669"/>
    <property type="project" value="UniProtKB-KW"/>
</dbReference>
<feature type="transmembrane region" description="Helical" evidence="8">
    <location>
        <begin position="109"/>
        <end position="140"/>
    </location>
</feature>
<dbReference type="GO" id="GO:0005886">
    <property type="term" value="C:plasma membrane"/>
    <property type="evidence" value="ECO:0007669"/>
    <property type="project" value="UniProtKB-SubCell"/>
</dbReference>
<dbReference type="EMBL" id="KB201847">
    <property type="protein sequence ID" value="ESO94158.1"/>
    <property type="molecule type" value="Genomic_DNA"/>
</dbReference>
<dbReference type="HOGENOM" id="CLU_035647_1_0_1"/>
<keyword evidence="7" id="KW-0807">Transducer</keyword>
<dbReference type="SUPFAM" id="SSF81321">
    <property type="entry name" value="Family A G protein-coupled receptor-like"/>
    <property type="match status" value="1"/>
</dbReference>
<dbReference type="CDD" id="cd00637">
    <property type="entry name" value="7tm_classA_rhodopsin-like"/>
    <property type="match status" value="1"/>
</dbReference>
<dbReference type="RefSeq" id="XP_009055007.1">
    <property type="nucleotide sequence ID" value="XM_009056759.1"/>
</dbReference>
<evidence type="ECO:0000313" key="11">
    <source>
        <dbReference type="Proteomes" id="UP000030746"/>
    </source>
</evidence>
<feature type="transmembrane region" description="Helical" evidence="8">
    <location>
        <begin position="213"/>
        <end position="237"/>
    </location>
</feature>
<dbReference type="OrthoDB" id="6092455at2759"/>
<evidence type="ECO:0000256" key="4">
    <source>
        <dbReference type="ARBA" id="ARBA00022989"/>
    </source>
</evidence>
<organism evidence="10 11">
    <name type="scientific">Lottia gigantea</name>
    <name type="common">Giant owl limpet</name>
    <dbReference type="NCBI Taxonomy" id="225164"/>
    <lineage>
        <taxon>Eukaryota</taxon>
        <taxon>Metazoa</taxon>
        <taxon>Spiralia</taxon>
        <taxon>Lophotrochozoa</taxon>
        <taxon>Mollusca</taxon>
        <taxon>Gastropoda</taxon>
        <taxon>Patellogastropoda</taxon>
        <taxon>Lottioidea</taxon>
        <taxon>Lottiidae</taxon>
        <taxon>Lottia</taxon>
    </lineage>
</organism>
<dbReference type="PRINTS" id="PR00237">
    <property type="entry name" value="GPCRRHODOPSN"/>
</dbReference>
<evidence type="ECO:0000256" key="5">
    <source>
        <dbReference type="ARBA" id="ARBA00023136"/>
    </source>
</evidence>
<dbReference type="AlphaFoldDB" id="V3ZRV5"/>
<feature type="domain" description="G-protein coupled receptors family 1 profile" evidence="9">
    <location>
        <begin position="62"/>
        <end position="347"/>
    </location>
</feature>
<name>V3ZRV5_LOTGI</name>
<keyword evidence="7" id="KW-0297">G-protein coupled receptor</keyword>
<accession>V3ZRV5</accession>
<feature type="transmembrane region" description="Helical" evidence="8">
    <location>
        <begin position="81"/>
        <end position="103"/>
    </location>
</feature>
<keyword evidence="11" id="KW-1185">Reference proteome</keyword>
<keyword evidence="6 7" id="KW-0675">Receptor</keyword>
<dbReference type="GeneID" id="20238682"/>
<dbReference type="InterPro" id="IPR017452">
    <property type="entry name" value="GPCR_Rhodpsn_7TM"/>
</dbReference>
<feature type="transmembrane region" description="Helical" evidence="8">
    <location>
        <begin position="42"/>
        <end position="69"/>
    </location>
</feature>
<comment type="subcellular location">
    <subcellularLocation>
        <location evidence="1">Cell membrane</location>
        <topology evidence="1">Multi-pass membrane protein</topology>
    </subcellularLocation>
</comment>
<protein>
    <recommendedName>
        <fullName evidence="9">G-protein coupled receptors family 1 profile domain-containing protein</fullName>
    </recommendedName>
</protein>
<evidence type="ECO:0000256" key="1">
    <source>
        <dbReference type="ARBA" id="ARBA00004651"/>
    </source>
</evidence>
<keyword evidence="3 7" id="KW-0812">Transmembrane</keyword>
<evidence type="ECO:0000256" key="2">
    <source>
        <dbReference type="ARBA" id="ARBA00022475"/>
    </source>
</evidence>
<dbReference type="CTD" id="20238682"/>
<dbReference type="Pfam" id="PF00001">
    <property type="entry name" value="7tm_1"/>
    <property type="match status" value="1"/>
</dbReference>
<gene>
    <name evidence="10" type="ORF">LOTGIDRAFT_161360</name>
</gene>
<evidence type="ECO:0000256" key="8">
    <source>
        <dbReference type="SAM" id="Phobius"/>
    </source>
</evidence>
<dbReference type="PANTHER" id="PTHR24241">
    <property type="entry name" value="NEUROPEPTIDE RECEPTOR-RELATED G-PROTEIN COUPLED RECEPTOR"/>
    <property type="match status" value="1"/>
</dbReference>
<dbReference type="PROSITE" id="PS00237">
    <property type="entry name" value="G_PROTEIN_RECEP_F1_1"/>
    <property type="match status" value="1"/>
</dbReference>
<evidence type="ECO:0000256" key="6">
    <source>
        <dbReference type="ARBA" id="ARBA00023170"/>
    </source>
</evidence>
<dbReference type="KEGG" id="lgi:LOTGIDRAFT_161360"/>
<reference evidence="10 11" key="1">
    <citation type="journal article" date="2013" name="Nature">
        <title>Insights into bilaterian evolution from three spiralian genomes.</title>
        <authorList>
            <person name="Simakov O."/>
            <person name="Marletaz F."/>
            <person name="Cho S.J."/>
            <person name="Edsinger-Gonzales E."/>
            <person name="Havlak P."/>
            <person name="Hellsten U."/>
            <person name="Kuo D.H."/>
            <person name="Larsson T."/>
            <person name="Lv J."/>
            <person name="Arendt D."/>
            <person name="Savage R."/>
            <person name="Osoegawa K."/>
            <person name="de Jong P."/>
            <person name="Grimwood J."/>
            <person name="Chapman J.A."/>
            <person name="Shapiro H."/>
            <person name="Aerts A."/>
            <person name="Otillar R.P."/>
            <person name="Terry A.Y."/>
            <person name="Boore J.L."/>
            <person name="Grigoriev I.V."/>
            <person name="Lindberg D.R."/>
            <person name="Seaver E.C."/>
            <person name="Weisblat D.A."/>
            <person name="Putnam N.H."/>
            <person name="Rokhsar D.S."/>
        </authorList>
    </citation>
    <scope>NUCLEOTIDE SEQUENCE [LARGE SCALE GENOMIC DNA]</scope>
</reference>
<dbReference type="InterPro" id="IPR000276">
    <property type="entry name" value="GPCR_Rhodpsn"/>
</dbReference>
<dbReference type="PROSITE" id="PS50262">
    <property type="entry name" value="G_PROTEIN_RECEP_F1_2"/>
    <property type="match status" value="1"/>
</dbReference>
<sequence>MQNKTINGIDTEIASNGSAVYSGKEVLYYNNTLLYQLNHERMLFNVPVIVVLFVIMFIGFFGNILVIVIYKFFSPKTPANFYILFLAAVDIMSCVFCIPFHIYKLWNPYVSALPIICCISRFLEGFFNLTSGFILVSVASERYFKISLPLMPYEMDKAKKISVVISILAVVLSLPQLHFNKETIMLIGKLQVVGQYCGALYGNSMYLFLYQGFLFLVYLISYGAFAYFYGRIVIIIIKRRMQIKANKSKRKDSGSMTQYLNSGQVTGIRMRSSKTTVCLATITFTVMTGYVPFLTIMLIRTSGVSLQTTVTPSGEYFHYGSSAIVDLACTLCVKSYFINSALNPVIYSVLNPAFRFRTRQALKMTKGPRTQKTSNSVSLTC</sequence>
<evidence type="ECO:0000259" key="9">
    <source>
        <dbReference type="PROSITE" id="PS50262"/>
    </source>
</evidence>
<evidence type="ECO:0000256" key="3">
    <source>
        <dbReference type="ARBA" id="ARBA00022692"/>
    </source>
</evidence>
<dbReference type="Proteomes" id="UP000030746">
    <property type="component" value="Unassembled WGS sequence"/>
</dbReference>
<keyword evidence="4 8" id="KW-1133">Transmembrane helix</keyword>
<keyword evidence="2" id="KW-1003">Cell membrane</keyword>
<dbReference type="OMA" id="KWIRRRI"/>
<feature type="transmembrane region" description="Helical" evidence="8">
    <location>
        <begin position="161"/>
        <end position="179"/>
    </location>
</feature>
<proteinExistence type="inferred from homology"/>
<evidence type="ECO:0000313" key="10">
    <source>
        <dbReference type="EMBL" id="ESO94158.1"/>
    </source>
</evidence>
<comment type="similarity">
    <text evidence="7">Belongs to the G-protein coupled receptor 1 family.</text>
</comment>
<evidence type="ECO:0000256" key="7">
    <source>
        <dbReference type="RuleBase" id="RU000688"/>
    </source>
</evidence>
<keyword evidence="5 8" id="KW-0472">Membrane</keyword>